<dbReference type="InterPro" id="IPR011990">
    <property type="entry name" value="TPR-like_helical_dom_sf"/>
</dbReference>
<sequence>MLRKRYLSYCIATFLVLLISVSTVSAQSARKILRNADQYIEVELYRDAIESLKPLLEKNNREAILLTGFSMMALEEELPATIEILRKATELYPLKKRRNKQQTIEAHFYLGQAYRLNGSAKKACEVFKNLKENISDSELANDISREINYCMNLDSMKKNPVDIQTEHLGKILNSSYEDHSPIVLYDESTIYFTSTRPIDSLDSNTLFENIFVSHWRNRKWTDPKVLEIPGVSDANRATVGLTPDGQGLIFYQNNGFQGGLYITRKTFEGWSVPEPLPAPINSGYNETHASFSPDGNTIYFSSERPGGMGGKDIYLSHKLPDGNWGKPINAGKNINTPLNEEGPFIHPDDSTLYFSSEGHNSMGGYDIFKSSKTKQNQWSEAKNIGYPINTPTDDLFYLPTLNEQRVYYASSQEGSLGLSDLFLLHFSGSDERSMAVVSSHVFNSNNQPAETAVISVKDKKSNKLIGTYRVNPVTGKFVAIIPTMQQYELGIKCDGHKPYSQSFELGLRDDYKTKDRAIYLPAITLKNNKSEN</sequence>
<evidence type="ECO:0008006" key="3">
    <source>
        <dbReference type="Google" id="ProtNLM"/>
    </source>
</evidence>
<proteinExistence type="predicted"/>
<dbReference type="AlphaFoldDB" id="A0A2U2BA63"/>
<accession>A0A2U2BA63</accession>
<organism evidence="1 2">
    <name type="scientific">Marinilabilia rubra</name>
    <dbReference type="NCBI Taxonomy" id="2162893"/>
    <lineage>
        <taxon>Bacteria</taxon>
        <taxon>Pseudomonadati</taxon>
        <taxon>Bacteroidota</taxon>
        <taxon>Bacteroidia</taxon>
        <taxon>Marinilabiliales</taxon>
        <taxon>Marinilabiliaceae</taxon>
        <taxon>Marinilabilia</taxon>
    </lineage>
</organism>
<reference evidence="1 2" key="1">
    <citation type="submission" date="2018-05" db="EMBL/GenBank/DDBJ databases">
        <title>Marinilabilia rubrum sp. nov., isolated from saltern sediment.</title>
        <authorList>
            <person name="Zhang R."/>
        </authorList>
    </citation>
    <scope>NUCLEOTIDE SEQUENCE [LARGE SCALE GENOMIC DNA]</scope>
    <source>
        <strain evidence="1 2">WTE16</strain>
    </source>
</reference>
<dbReference type="InterPro" id="IPR011042">
    <property type="entry name" value="6-blade_b-propeller_TolB-like"/>
</dbReference>
<evidence type="ECO:0000313" key="1">
    <source>
        <dbReference type="EMBL" id="PWD99926.1"/>
    </source>
</evidence>
<evidence type="ECO:0000313" key="2">
    <source>
        <dbReference type="Proteomes" id="UP000244956"/>
    </source>
</evidence>
<dbReference type="RefSeq" id="WP_109264027.1">
    <property type="nucleotide sequence ID" value="NZ_QEWP01000005.1"/>
</dbReference>
<protein>
    <recommendedName>
        <fullName evidence="3">Flagellar motor protein MotB</fullName>
    </recommendedName>
</protein>
<gene>
    <name evidence="1" type="ORF">DDZ16_08535</name>
</gene>
<dbReference type="Pfam" id="PF07676">
    <property type="entry name" value="PD40"/>
    <property type="match status" value="3"/>
</dbReference>
<dbReference type="SUPFAM" id="SSF82171">
    <property type="entry name" value="DPP6 N-terminal domain-like"/>
    <property type="match status" value="1"/>
</dbReference>
<dbReference type="Gene3D" id="1.25.40.10">
    <property type="entry name" value="Tetratricopeptide repeat domain"/>
    <property type="match status" value="1"/>
</dbReference>
<keyword evidence="2" id="KW-1185">Reference proteome</keyword>
<dbReference type="OrthoDB" id="1488841at2"/>
<dbReference type="InterPro" id="IPR011659">
    <property type="entry name" value="WD40"/>
</dbReference>
<name>A0A2U2BA63_9BACT</name>
<dbReference type="Proteomes" id="UP000244956">
    <property type="component" value="Unassembled WGS sequence"/>
</dbReference>
<dbReference type="Gene3D" id="2.120.10.30">
    <property type="entry name" value="TolB, C-terminal domain"/>
    <property type="match status" value="1"/>
</dbReference>
<dbReference type="SUPFAM" id="SSF48452">
    <property type="entry name" value="TPR-like"/>
    <property type="match status" value="1"/>
</dbReference>
<dbReference type="EMBL" id="QEWP01000005">
    <property type="protein sequence ID" value="PWD99926.1"/>
    <property type="molecule type" value="Genomic_DNA"/>
</dbReference>
<comment type="caution">
    <text evidence="1">The sequence shown here is derived from an EMBL/GenBank/DDBJ whole genome shotgun (WGS) entry which is preliminary data.</text>
</comment>